<evidence type="ECO:0000313" key="2">
    <source>
        <dbReference type="Proteomes" id="UP000177130"/>
    </source>
</evidence>
<dbReference type="Proteomes" id="UP000177130">
    <property type="component" value="Unassembled WGS sequence"/>
</dbReference>
<organism evidence="1 2">
    <name type="scientific">Candidatus Taylorbacteria bacterium RIFCSPHIGHO2_02_FULL_43_32b</name>
    <dbReference type="NCBI Taxonomy" id="1802306"/>
    <lineage>
        <taxon>Bacteria</taxon>
        <taxon>Candidatus Tayloriibacteriota</taxon>
    </lineage>
</organism>
<reference evidence="1 2" key="1">
    <citation type="journal article" date="2016" name="Nat. Commun.">
        <title>Thousands of microbial genomes shed light on interconnected biogeochemical processes in an aquifer system.</title>
        <authorList>
            <person name="Anantharaman K."/>
            <person name="Brown C.T."/>
            <person name="Hug L.A."/>
            <person name="Sharon I."/>
            <person name="Castelle C.J."/>
            <person name="Probst A.J."/>
            <person name="Thomas B.C."/>
            <person name="Singh A."/>
            <person name="Wilkins M.J."/>
            <person name="Karaoz U."/>
            <person name="Brodie E.L."/>
            <person name="Williams K.H."/>
            <person name="Hubbard S.S."/>
            <person name="Banfield J.F."/>
        </authorList>
    </citation>
    <scope>NUCLEOTIDE SEQUENCE [LARGE SCALE GENOMIC DNA]</scope>
</reference>
<dbReference type="AlphaFoldDB" id="A0A1G2MGZ8"/>
<dbReference type="STRING" id="1802306.A3C72_00090"/>
<protein>
    <submittedName>
        <fullName evidence="1">Uncharacterized protein</fullName>
    </submittedName>
</protein>
<dbReference type="EMBL" id="MHRK01000041">
    <property type="protein sequence ID" value="OHA23205.1"/>
    <property type="molecule type" value="Genomic_DNA"/>
</dbReference>
<name>A0A1G2MGZ8_9BACT</name>
<evidence type="ECO:0000313" key="1">
    <source>
        <dbReference type="EMBL" id="OHA23205.1"/>
    </source>
</evidence>
<proteinExistence type="predicted"/>
<sequence length="191" mass="20744">MKKIVIAGPPRSGKSCMREGLKQAIRAIEGAPYPYIITACPDGEGAWFQETVNHDPVVASACKAAYKAKFTPKFVSRVADSVKNCSLPLTLVDIGGIPSVENEQICSAATHIIFLAGDMGRLPEWYEFARKLKLTVIAEIHSDYNGAEDKVLSASSDEVLKGSVHHLERGEPIANRPMVRALAEHLVSLCK</sequence>
<gene>
    <name evidence="1" type="ORF">A3C72_00090</name>
</gene>
<comment type="caution">
    <text evidence="1">The sequence shown here is derived from an EMBL/GenBank/DDBJ whole genome shotgun (WGS) entry which is preliminary data.</text>
</comment>
<accession>A0A1G2MGZ8</accession>